<reference evidence="2 3" key="1">
    <citation type="submission" date="2019-03" db="EMBL/GenBank/DDBJ databases">
        <title>First draft genome of Liparis tanakae, snailfish: a comprehensive survey of snailfish specific genes.</title>
        <authorList>
            <person name="Kim W."/>
            <person name="Song I."/>
            <person name="Jeong J.-H."/>
            <person name="Kim D."/>
            <person name="Kim S."/>
            <person name="Ryu S."/>
            <person name="Song J.Y."/>
            <person name="Lee S.K."/>
        </authorList>
    </citation>
    <scope>NUCLEOTIDE SEQUENCE [LARGE SCALE GENOMIC DNA]</scope>
    <source>
        <tissue evidence="2">Muscle</tissue>
    </source>
</reference>
<organism evidence="2 3">
    <name type="scientific">Liparis tanakae</name>
    <name type="common">Tanaka's snailfish</name>
    <dbReference type="NCBI Taxonomy" id="230148"/>
    <lineage>
        <taxon>Eukaryota</taxon>
        <taxon>Metazoa</taxon>
        <taxon>Chordata</taxon>
        <taxon>Craniata</taxon>
        <taxon>Vertebrata</taxon>
        <taxon>Euteleostomi</taxon>
        <taxon>Actinopterygii</taxon>
        <taxon>Neopterygii</taxon>
        <taxon>Teleostei</taxon>
        <taxon>Neoteleostei</taxon>
        <taxon>Acanthomorphata</taxon>
        <taxon>Eupercaria</taxon>
        <taxon>Perciformes</taxon>
        <taxon>Cottioidei</taxon>
        <taxon>Cottales</taxon>
        <taxon>Liparidae</taxon>
        <taxon>Liparis</taxon>
    </lineage>
</organism>
<protein>
    <submittedName>
        <fullName evidence="2">Uncharacterized protein</fullName>
    </submittedName>
</protein>
<dbReference type="AlphaFoldDB" id="A0A4Z2H989"/>
<evidence type="ECO:0000313" key="2">
    <source>
        <dbReference type="EMBL" id="TNN62457.1"/>
    </source>
</evidence>
<gene>
    <name evidence="2" type="ORF">EYF80_027365</name>
</gene>
<dbReference type="EMBL" id="SRLO01000293">
    <property type="protein sequence ID" value="TNN62457.1"/>
    <property type="molecule type" value="Genomic_DNA"/>
</dbReference>
<dbReference type="Proteomes" id="UP000314294">
    <property type="component" value="Unassembled WGS sequence"/>
</dbReference>
<keyword evidence="3" id="KW-1185">Reference proteome</keyword>
<name>A0A4Z2H989_9TELE</name>
<comment type="caution">
    <text evidence="2">The sequence shown here is derived from an EMBL/GenBank/DDBJ whole genome shotgun (WGS) entry which is preliminary data.</text>
</comment>
<evidence type="ECO:0000313" key="3">
    <source>
        <dbReference type="Proteomes" id="UP000314294"/>
    </source>
</evidence>
<sequence length="320" mass="34311">MKSARRVKQEKPNAGAHKPDDVGPSSPVEEESIWVDFQGDQGGGAAVGLLDDDRNRDIRGENIHVHQPVCSASWTDTGLSCSAWTPGLAPAMARRDSLPGCQRLNPGYGELDSSEGTTIRTRPSFLPSFLLFHPGAAAAAAAASFPGRELNYKSEARGACSLPDLKKEAFSDNADGNGIPGTKLSLMIVPFLTVPPHGGGCTLNSYSFLHCHCLLHNPSCTTIQWQRGNTTVPSVQGRLHCGRTAGFSSDLLKDRKEVKIGRRAQARLKGGNEGPSPLFVTTFDPRSAHDCLTLFHLLQAVTVKFPMSPGLSAEFEPFPP</sequence>
<accession>A0A4Z2H989</accession>
<proteinExistence type="predicted"/>
<evidence type="ECO:0000256" key="1">
    <source>
        <dbReference type="SAM" id="MobiDB-lite"/>
    </source>
</evidence>
<feature type="region of interest" description="Disordered" evidence="1">
    <location>
        <begin position="1"/>
        <end position="31"/>
    </location>
</feature>
<feature type="compositionally biased region" description="Basic and acidic residues" evidence="1">
    <location>
        <begin position="7"/>
        <end position="21"/>
    </location>
</feature>